<accession>A0A3E2N417</accession>
<dbReference type="Proteomes" id="UP000260680">
    <property type="component" value="Unassembled WGS sequence"/>
</dbReference>
<dbReference type="EMBL" id="QOHO01000121">
    <property type="protein sequence ID" value="RFZ75723.1"/>
    <property type="molecule type" value="Genomic_DNA"/>
</dbReference>
<sequence length="160" mass="19188">MEEHAMERIDELLKMEEYNIYLYTNLSLDRLTELAKYFSEENIDLSNYFTLTKFSTKFCWNNIVLIIKKMEYPQKLRGLPYLFEFLKDINWPVFQESVSVIISFDKKDIISFMEECLHQAYLQEDGMWISGIYMVAQDMDIQASDFKDEKTFGLFQHGDF</sequence>
<comment type="caution">
    <text evidence="1">The sequence shown here is derived from an EMBL/GenBank/DDBJ whole genome shotgun (WGS) entry which is preliminary data.</text>
</comment>
<organism evidence="1 2">
    <name type="scientific">Lacrimispora amygdalina</name>
    <dbReference type="NCBI Taxonomy" id="253257"/>
    <lineage>
        <taxon>Bacteria</taxon>
        <taxon>Bacillati</taxon>
        <taxon>Bacillota</taxon>
        <taxon>Clostridia</taxon>
        <taxon>Lachnospirales</taxon>
        <taxon>Lachnospiraceae</taxon>
        <taxon>Lacrimispora</taxon>
    </lineage>
</organism>
<name>A0A3E2N417_9FIRM</name>
<dbReference type="OrthoDB" id="1846249at2"/>
<evidence type="ECO:0000313" key="1">
    <source>
        <dbReference type="EMBL" id="RFZ75723.1"/>
    </source>
</evidence>
<protein>
    <submittedName>
        <fullName evidence="1">DUF5071 domain-containing protein</fullName>
    </submittedName>
</protein>
<dbReference type="InterPro" id="IPR038692">
    <property type="entry name" value="Cthe_2751_sf"/>
</dbReference>
<reference evidence="1 2" key="1">
    <citation type="submission" date="2018-07" db="EMBL/GenBank/DDBJ databases">
        <title>New species, Clostridium PI-S10-A1B.</title>
        <authorList>
            <person name="Krishna G."/>
            <person name="Summeta K."/>
            <person name="Shikha S."/>
            <person name="Prabhu P.B."/>
            <person name="Suresh K."/>
        </authorList>
    </citation>
    <scope>NUCLEOTIDE SEQUENCE [LARGE SCALE GENOMIC DNA]</scope>
    <source>
        <strain evidence="1 2">PI-S10-A1B</strain>
    </source>
</reference>
<proteinExistence type="predicted"/>
<gene>
    <name evidence="1" type="ORF">DS742_27505</name>
</gene>
<evidence type="ECO:0000313" key="2">
    <source>
        <dbReference type="Proteomes" id="UP000260680"/>
    </source>
</evidence>
<dbReference type="Gene3D" id="1.25.40.750">
    <property type="entry name" value="Domain of unknown function DUF5071"/>
    <property type="match status" value="1"/>
</dbReference>
<dbReference type="AlphaFoldDB" id="A0A3E2N417"/>